<accession>A0A830HN07</accession>
<protein>
    <recommendedName>
        <fullName evidence="2">AAA+ ATPase domain-containing protein</fullName>
    </recommendedName>
</protein>
<dbReference type="GO" id="GO:0004386">
    <property type="term" value="F:helicase activity"/>
    <property type="evidence" value="ECO:0007669"/>
    <property type="project" value="InterPro"/>
</dbReference>
<dbReference type="InterPro" id="IPR047187">
    <property type="entry name" value="SF1_C_Upf1"/>
</dbReference>
<feature type="domain" description="AAA+ ATPase" evidence="2">
    <location>
        <begin position="754"/>
        <end position="939"/>
    </location>
</feature>
<evidence type="ECO:0000313" key="4">
    <source>
        <dbReference type="Proteomes" id="UP000660262"/>
    </source>
</evidence>
<dbReference type="CDD" id="cd18808">
    <property type="entry name" value="SF1_C_Upf1"/>
    <property type="match status" value="1"/>
</dbReference>
<name>A0A830HN07_9CHLO</name>
<dbReference type="InterPro" id="IPR003593">
    <property type="entry name" value="AAA+_ATPase"/>
</dbReference>
<evidence type="ECO:0000259" key="2">
    <source>
        <dbReference type="SMART" id="SM00382"/>
    </source>
</evidence>
<dbReference type="InterPro" id="IPR045055">
    <property type="entry name" value="DNA2/NAM7-like"/>
</dbReference>
<dbReference type="Gene3D" id="3.40.50.300">
    <property type="entry name" value="P-loop containing nucleotide triphosphate hydrolases"/>
    <property type="match status" value="2"/>
</dbReference>
<reference evidence="3" key="1">
    <citation type="submission" date="2020-10" db="EMBL/GenBank/DDBJ databases">
        <title>Unveiling of a novel bifunctional photoreceptor, Dualchrome1, isolated from a cosmopolitan green alga.</title>
        <authorList>
            <person name="Suzuki S."/>
            <person name="Kawachi M."/>
        </authorList>
    </citation>
    <scope>NUCLEOTIDE SEQUENCE</scope>
    <source>
        <strain evidence="3">NIES 2893</strain>
    </source>
</reference>
<dbReference type="InterPro" id="IPR027417">
    <property type="entry name" value="P-loop_NTPase"/>
</dbReference>
<dbReference type="GO" id="GO:0005829">
    <property type="term" value="C:cytosol"/>
    <property type="evidence" value="ECO:0007669"/>
    <property type="project" value="TreeGrafter"/>
</dbReference>
<organism evidence="3 4">
    <name type="scientific">Pycnococcus provasolii</name>
    <dbReference type="NCBI Taxonomy" id="41880"/>
    <lineage>
        <taxon>Eukaryota</taxon>
        <taxon>Viridiplantae</taxon>
        <taxon>Chlorophyta</taxon>
        <taxon>Pseudoscourfieldiophyceae</taxon>
        <taxon>Pseudoscourfieldiales</taxon>
        <taxon>Pycnococcaceae</taxon>
        <taxon>Pycnococcus</taxon>
    </lineage>
</organism>
<keyword evidence="4" id="KW-1185">Reference proteome</keyword>
<dbReference type="Proteomes" id="UP000660262">
    <property type="component" value="Unassembled WGS sequence"/>
</dbReference>
<dbReference type="GO" id="GO:0043186">
    <property type="term" value="C:P granule"/>
    <property type="evidence" value="ECO:0007669"/>
    <property type="project" value="TreeGrafter"/>
</dbReference>
<dbReference type="Pfam" id="PF13087">
    <property type="entry name" value="AAA_12"/>
    <property type="match status" value="1"/>
</dbReference>
<dbReference type="PANTHER" id="PTHR10887">
    <property type="entry name" value="DNA2/NAM7 HELICASE FAMILY"/>
    <property type="match status" value="1"/>
</dbReference>
<dbReference type="InterPro" id="IPR041679">
    <property type="entry name" value="DNA2/NAM7-like_C"/>
</dbReference>
<dbReference type="GO" id="GO:0035194">
    <property type="term" value="P:regulatory ncRNA-mediated post-transcriptional gene silencing"/>
    <property type="evidence" value="ECO:0007669"/>
    <property type="project" value="TreeGrafter"/>
</dbReference>
<evidence type="ECO:0000256" key="1">
    <source>
        <dbReference type="SAM" id="MobiDB-lite"/>
    </source>
</evidence>
<gene>
    <name evidence="3" type="ORF">PPROV_000528400</name>
</gene>
<evidence type="ECO:0000313" key="3">
    <source>
        <dbReference type="EMBL" id="GHP06539.1"/>
    </source>
</evidence>
<feature type="region of interest" description="Disordered" evidence="1">
    <location>
        <begin position="125"/>
        <end position="154"/>
    </location>
</feature>
<dbReference type="SUPFAM" id="SSF52540">
    <property type="entry name" value="P-loop containing nucleoside triphosphate hydrolases"/>
    <property type="match status" value="1"/>
</dbReference>
<sequence length="1314" mass="142778">MDAASIRLDAARTLLRSVTLLCSSQKHACFGAFLSRAGSDATAAAAAGASLSSASVVVIAATAIVQALSALREGYLNGTNISELVNHEVNYNDQRAIFKSLLEDIGKPAGLLAVDKHIWSTLGGRGVSTQHEDDGDGDEGANPSQEDNLRDDDATAPDVKVHEALQRGIAAWKSNIAQTMGGSPSSVLRTSSLWIARSLAPGAARFAPSIKALAQVNAAPTVAAFYPSTLNFGRLRAAPFGDVPETFERTVYLQTHATDTIAVIALRLITDCEATFTARHADSGEPLTTTTSRSDDPDISWFPSTERALLIPPNGCMPITVTASCHEFRTGRVGCILAALIVPARAALEQDPKTIPRIMPMLFSTSFVTTLAAYVEVLPTKVLRTSTDDDPASAKATAAKMLAVEAKSFRTKYLETLFTDRQPHEFVRCRSALEDVPLISWEPGPGQDVSLHRGNPYYASIKRDAKAAQDMPNSRLDFLTPSTADSFSTPRMEWMRQQLQHYRLLTLDWLAEQHLYRTFDAFHVEAEWVQIRGYWALQLKVQGVEDARPAVSVGDCMYVKYAAVHLPTIYVARVVDVNAARALVSVEMPDERHFSKTTVHVRFLPSDVRHTLCVMALSRIIVSGNDVPPMLPPPRKSSAHDLQAAQIQYNRTEGYQGNGKYIPKRDANIVSRRRIQYDRKSRKERLMQRSAHDSVGIVEFAGDDDEPLTVPSVPTRRRMPLNDAQEAAVRGFVTSFRRRLAVTPTNNCEYDLGTSPISLLFGPPGTGKTRTVVEIAARLLAEYSTIRILLVAPAPYAADALASALGTRRGGVGLTEGEMLRINEPNRIPATVKEDVLRYTLPVSNLPPGSCTFYQPPTDDDVKFARALVCTTLSSHLVTALAWRPDVILIDEAAQASVPETLIPLSLMEGGTSALLAGDPYQLGPRVFSRIAFEHGLGKSMLEHWLEYIKGVDRKVEAENCIDRIATPLCYRLCANYRSHPDVLQLLSRLFYGNAVYSAADVANFTLPEGWRDLCLSLGQTVTAGGGAQLVTPAATPRVCFLGIQGTTSRVGYGDASPSLFNAEEANALVTALVSYLQMEGCDTNSVGVVCTFRKQVQLIRLMLRERGLGAIRVGTISDYQGQEEKVLFVSTVYVSTRRAMRAAGGPPKHAKGGGDADPNHYALEQLMQAPAPELLGSTSAAHAGHHRRFEMSPPPADGTSVFESFLVNPRSFNVVMSRAKALTVVFGHPATLASCGDHWRQLLAFSFDRGWYFGQGYDAMMHLQGGSGSGVVGGGLPQTLGAGYHFDTAVDPPADEYEDDHFNGNAPTARIEL</sequence>
<comment type="caution">
    <text evidence="3">The sequence shown here is derived from an EMBL/GenBank/DDBJ whole genome shotgun (WGS) entry which is preliminary data.</text>
</comment>
<dbReference type="SMART" id="SM00382">
    <property type="entry name" value="AAA"/>
    <property type="match status" value="1"/>
</dbReference>
<dbReference type="EMBL" id="BNJQ01000013">
    <property type="protein sequence ID" value="GHP06539.1"/>
    <property type="molecule type" value="Genomic_DNA"/>
</dbReference>
<proteinExistence type="predicted"/>
<dbReference type="OrthoDB" id="498406at2759"/>
<dbReference type="PANTHER" id="PTHR10887:SF322">
    <property type="entry name" value="HELICASE MOV-10"/>
    <property type="match status" value="1"/>
</dbReference>
<dbReference type="Pfam" id="PF13086">
    <property type="entry name" value="AAA_11"/>
    <property type="match status" value="2"/>
</dbReference>
<dbReference type="InterPro" id="IPR041677">
    <property type="entry name" value="DNA2/NAM7_AAA_11"/>
</dbReference>